<dbReference type="CDD" id="cd01885">
    <property type="entry name" value="EF2"/>
    <property type="match status" value="1"/>
</dbReference>
<accession>A0A7S4KVT0</accession>
<dbReference type="InterPro" id="IPR009000">
    <property type="entry name" value="Transl_B-barrel_sf"/>
</dbReference>
<dbReference type="GO" id="GO:0003924">
    <property type="term" value="F:GTPase activity"/>
    <property type="evidence" value="ECO:0007669"/>
    <property type="project" value="InterPro"/>
</dbReference>
<dbReference type="PROSITE" id="PS00301">
    <property type="entry name" value="G_TR_1"/>
    <property type="match status" value="1"/>
</dbReference>
<keyword evidence="2" id="KW-0963">Cytoplasm</keyword>
<dbReference type="GO" id="GO:0043022">
    <property type="term" value="F:ribosome binding"/>
    <property type="evidence" value="ECO:0007669"/>
    <property type="project" value="TreeGrafter"/>
</dbReference>
<dbReference type="Gene3D" id="3.30.230.10">
    <property type="match status" value="1"/>
</dbReference>
<keyword evidence="5" id="KW-0648">Protein biosynthesis</keyword>
<dbReference type="SUPFAM" id="SSF54980">
    <property type="entry name" value="EF-G C-terminal domain-like"/>
    <property type="match status" value="2"/>
</dbReference>
<dbReference type="PROSITE" id="PS51722">
    <property type="entry name" value="G_TR_2"/>
    <property type="match status" value="1"/>
</dbReference>
<evidence type="ECO:0000256" key="4">
    <source>
        <dbReference type="ARBA" id="ARBA00022768"/>
    </source>
</evidence>
<dbReference type="FunFam" id="2.40.30.10:FF:000010">
    <property type="entry name" value="Translation elongation factor 2"/>
    <property type="match status" value="1"/>
</dbReference>
<proteinExistence type="predicted"/>
<evidence type="ECO:0000259" key="7">
    <source>
        <dbReference type="PROSITE" id="PS51722"/>
    </source>
</evidence>
<dbReference type="FunFam" id="3.30.230.10:FF:000006">
    <property type="entry name" value="Translation elongation factor 2"/>
    <property type="match status" value="1"/>
</dbReference>
<dbReference type="InterPro" id="IPR005517">
    <property type="entry name" value="Transl_elong_EFG/EF2_IV"/>
</dbReference>
<dbReference type="CDD" id="cd04096">
    <property type="entry name" value="eEF2_snRNP_like_C"/>
    <property type="match status" value="1"/>
</dbReference>
<dbReference type="InterPro" id="IPR020568">
    <property type="entry name" value="Ribosomal_Su5_D2-typ_SF"/>
</dbReference>
<dbReference type="EMBL" id="HBKR01018037">
    <property type="protein sequence ID" value="CAE2306639.1"/>
    <property type="molecule type" value="Transcribed_RNA"/>
</dbReference>
<evidence type="ECO:0000256" key="5">
    <source>
        <dbReference type="ARBA" id="ARBA00022917"/>
    </source>
</evidence>
<protein>
    <recommendedName>
        <fullName evidence="7">Tr-type G domain-containing protein</fullName>
    </recommendedName>
</protein>
<dbReference type="Gene3D" id="2.40.30.10">
    <property type="entry name" value="Translation factors"/>
    <property type="match status" value="1"/>
</dbReference>
<reference evidence="8" key="1">
    <citation type="submission" date="2021-01" db="EMBL/GenBank/DDBJ databases">
        <authorList>
            <person name="Corre E."/>
            <person name="Pelletier E."/>
            <person name="Niang G."/>
            <person name="Scheremetjew M."/>
            <person name="Finn R."/>
            <person name="Kale V."/>
            <person name="Holt S."/>
            <person name="Cochrane G."/>
            <person name="Meng A."/>
            <person name="Brown T."/>
            <person name="Cohen L."/>
        </authorList>
    </citation>
    <scope>NUCLEOTIDE SEQUENCE</scope>
    <source>
        <strain evidence="8">SoJaBio B1-5/56/2</strain>
    </source>
</reference>
<dbReference type="FunFam" id="3.30.70.240:FF:000003">
    <property type="entry name" value="Translation elongation factor 2"/>
    <property type="match status" value="1"/>
</dbReference>
<dbReference type="InterPro" id="IPR031157">
    <property type="entry name" value="G_TR_CS"/>
</dbReference>
<dbReference type="SMART" id="SM00838">
    <property type="entry name" value="EFG_C"/>
    <property type="match status" value="1"/>
</dbReference>
<sequence>MVRFTVEQIKEKMEERDNIRNMCVIAHVDHGKSTLTDSLISKAGIIADDKAGETRFTDTRQDEQDRCITIKSTGVSLYYEIPKDEGDEEDKYAGQGFLINLIDSPGHVDFSSEVSAALRVTDGALVVVDCVEGVCVQTETVLRQALGERVKPVLMVNKMDRVFLELQYEPEDCYQTFNKVIENVNVIIATYCDELLGDVLVNPAKGTVAFGSGLHGWGFTLTKFAGMYAKKFGAKKERLMEKLWGENYFDGKAKKWIKSEKNKDGQKVPRAWCQFVFKPIQQLFNQIMTDQAAKYKKMIEQLGIKLTMEEKGLVGKPLLKTVMRKFLPAGDALLEMIVVHLPSPVTAQKYRVENLYTGDMEDAAARGIRECDPNGPLMMYVSKMVPTNDKGRFYAFGRVFSGRIKTGQKVRILGPNYEKGGKTDFFFKPVQRTVLMMGRYTEPVNDCPCGNTIGLVGVDQYLLKGGTITNDEDASVIRIMKFSVSPVVRVAVEPKSAGDLPKLVEGLKRLSKSDPCVVCTIAESGEHIVAGAGELHLEICLKDLEEEYAQIPLRKTDPVVSYRETVSAVSDRTCLAKSANKHNRLFCKAEPLDDDLSVEIEDGKVTPRDDFKIRARHLADTYDWNVNEARKIWCFGPETSGANILVDSTKAVQYLNEIKDSVVAAFQWATKEGVLCDENMRGCRFNILDVALHADAIHRGGGQVIPTARRVFYACELTAQPRVQEPVYLVEIQCPDVARGGIYGVLNRRRGHVFAEDQRPGTPIFMIKAYLPVNESFGFTADLRSHTSGQAFPQCVFDHWQILAGDPLDSTSKAGGIVQATRKRKGLPPAVPPLENFFDKL</sequence>
<dbReference type="GO" id="GO:0005525">
    <property type="term" value="F:GTP binding"/>
    <property type="evidence" value="ECO:0007669"/>
    <property type="project" value="UniProtKB-KW"/>
</dbReference>
<keyword evidence="6" id="KW-0342">GTP-binding</keyword>
<keyword evidence="4" id="KW-0251">Elongation factor</keyword>
<dbReference type="Pfam" id="PF14492">
    <property type="entry name" value="EFG_III"/>
    <property type="match status" value="1"/>
</dbReference>
<dbReference type="CDD" id="cd01681">
    <property type="entry name" value="aeEF2_snRNP_like_IV"/>
    <property type="match status" value="1"/>
</dbReference>
<name>A0A7S4KVT0_9EUKA</name>
<comment type="subcellular location">
    <subcellularLocation>
        <location evidence="1">Cytoplasm</location>
    </subcellularLocation>
</comment>
<dbReference type="InterPro" id="IPR035647">
    <property type="entry name" value="EFG_III/V"/>
</dbReference>
<evidence type="ECO:0000256" key="2">
    <source>
        <dbReference type="ARBA" id="ARBA00022490"/>
    </source>
</evidence>
<dbReference type="Gene3D" id="3.30.70.870">
    <property type="entry name" value="Elongation Factor G (Translational Gtpase), domain 3"/>
    <property type="match status" value="1"/>
</dbReference>
<evidence type="ECO:0000256" key="6">
    <source>
        <dbReference type="ARBA" id="ARBA00023134"/>
    </source>
</evidence>
<dbReference type="SMART" id="SM00889">
    <property type="entry name" value="EFG_IV"/>
    <property type="match status" value="1"/>
</dbReference>
<dbReference type="InterPro" id="IPR027417">
    <property type="entry name" value="P-loop_NTPase"/>
</dbReference>
<dbReference type="CDD" id="cd16261">
    <property type="entry name" value="EF2_snRNP_III"/>
    <property type="match status" value="1"/>
</dbReference>
<dbReference type="InterPro" id="IPR000795">
    <property type="entry name" value="T_Tr_GTP-bd_dom"/>
</dbReference>
<feature type="domain" description="Tr-type G" evidence="7">
    <location>
        <begin position="17"/>
        <end position="345"/>
    </location>
</feature>
<dbReference type="Pfam" id="PF03764">
    <property type="entry name" value="EFG_IV"/>
    <property type="match status" value="1"/>
</dbReference>
<evidence type="ECO:0000256" key="3">
    <source>
        <dbReference type="ARBA" id="ARBA00022741"/>
    </source>
</evidence>
<dbReference type="InterPro" id="IPR014721">
    <property type="entry name" value="Ribsml_uS5_D2-typ_fold_subgr"/>
</dbReference>
<dbReference type="InterPro" id="IPR005225">
    <property type="entry name" value="Small_GTP-bd"/>
</dbReference>
<dbReference type="SUPFAM" id="SSF54211">
    <property type="entry name" value="Ribosomal protein S5 domain 2-like"/>
    <property type="match status" value="1"/>
</dbReference>
<dbReference type="GO" id="GO:1990904">
    <property type="term" value="C:ribonucleoprotein complex"/>
    <property type="evidence" value="ECO:0007669"/>
    <property type="project" value="TreeGrafter"/>
</dbReference>
<dbReference type="NCBIfam" id="TIGR00231">
    <property type="entry name" value="small_GTP"/>
    <property type="match status" value="1"/>
</dbReference>
<evidence type="ECO:0000313" key="8">
    <source>
        <dbReference type="EMBL" id="CAE2306639.1"/>
    </source>
</evidence>
<dbReference type="Pfam" id="PF00679">
    <property type="entry name" value="EFG_C"/>
    <property type="match status" value="1"/>
</dbReference>
<gene>
    <name evidence="8" type="ORF">NAES01612_LOCUS11889</name>
</gene>
<dbReference type="Gene3D" id="3.40.50.300">
    <property type="entry name" value="P-loop containing nucleotide triphosphate hydrolases"/>
    <property type="match status" value="1"/>
</dbReference>
<dbReference type="PANTHER" id="PTHR42908:SF10">
    <property type="entry name" value="EUKARYOTIC TRANSLATION ELONGATION FACTOR 2"/>
    <property type="match status" value="1"/>
</dbReference>
<dbReference type="Pfam" id="PF00009">
    <property type="entry name" value="GTP_EFTU"/>
    <property type="match status" value="1"/>
</dbReference>
<dbReference type="SUPFAM" id="SSF50447">
    <property type="entry name" value="Translation proteins"/>
    <property type="match status" value="1"/>
</dbReference>
<dbReference type="CDD" id="cd16268">
    <property type="entry name" value="EF2_II"/>
    <property type="match status" value="1"/>
</dbReference>
<dbReference type="Pfam" id="PF03144">
    <property type="entry name" value="GTP_EFTU_D2"/>
    <property type="match status" value="1"/>
</dbReference>
<dbReference type="InterPro" id="IPR000640">
    <property type="entry name" value="EFG_V-like"/>
</dbReference>
<dbReference type="AlphaFoldDB" id="A0A7S4KVT0"/>
<dbReference type="FunFam" id="3.40.50.300:FF:000058">
    <property type="entry name" value="Translation elongation factor 2"/>
    <property type="match status" value="1"/>
</dbReference>
<dbReference type="PRINTS" id="PR00315">
    <property type="entry name" value="ELONGATNFCT"/>
</dbReference>
<dbReference type="GO" id="GO:0003746">
    <property type="term" value="F:translation elongation factor activity"/>
    <property type="evidence" value="ECO:0007669"/>
    <property type="project" value="UniProtKB-KW"/>
</dbReference>
<dbReference type="InterPro" id="IPR004161">
    <property type="entry name" value="EFTu-like_2"/>
</dbReference>
<dbReference type="SUPFAM" id="SSF52540">
    <property type="entry name" value="P-loop containing nucleoside triphosphate hydrolases"/>
    <property type="match status" value="1"/>
</dbReference>
<dbReference type="Gene3D" id="3.30.70.240">
    <property type="match status" value="1"/>
</dbReference>
<organism evidence="8">
    <name type="scientific">Paramoeba aestuarina</name>
    <dbReference type="NCBI Taxonomy" id="180227"/>
    <lineage>
        <taxon>Eukaryota</taxon>
        <taxon>Amoebozoa</taxon>
        <taxon>Discosea</taxon>
        <taxon>Flabellinia</taxon>
        <taxon>Dactylopodida</taxon>
        <taxon>Paramoebidae</taxon>
        <taxon>Paramoeba</taxon>
    </lineage>
</organism>
<evidence type="ECO:0000256" key="1">
    <source>
        <dbReference type="ARBA" id="ARBA00004496"/>
    </source>
</evidence>
<dbReference type="InterPro" id="IPR041095">
    <property type="entry name" value="EFG_II"/>
</dbReference>
<dbReference type="GO" id="GO:0005829">
    <property type="term" value="C:cytosol"/>
    <property type="evidence" value="ECO:0007669"/>
    <property type="project" value="TreeGrafter"/>
</dbReference>
<keyword evidence="3" id="KW-0547">Nucleotide-binding</keyword>
<dbReference type="FunFam" id="3.30.70.870:FF:000002">
    <property type="entry name" value="Translation elongation factor 2"/>
    <property type="match status" value="1"/>
</dbReference>
<dbReference type="PANTHER" id="PTHR42908">
    <property type="entry name" value="TRANSLATION ELONGATION FACTOR-RELATED"/>
    <property type="match status" value="1"/>
</dbReference>